<comment type="caution">
    <text evidence="1">The sequence shown here is derived from an EMBL/GenBank/DDBJ whole genome shotgun (WGS) entry which is preliminary data.</text>
</comment>
<sequence length="312" mass="35929">MVKRILHNRRVPLSSLVIIITILLHFFMFQQVIQAKPEQKIGYLNVTEIIINHPLMALWDPDEQSFRDNRGLKVVSESKILLLENMKREFENLTREEENLIPLMNLLRKEWQLSHPAASDAEVIAAFTEFEKEYFRKRDTIQAKKGQIETNLSPIGFTTEDLLIKRENRFDEVLKNITSDITRVTSTLKNSRKLDLILDSSCLDEPSSSQKDDHDSLTGSNPLSDLTAINLVSDILDANTSISEKRTLEFLKNPPEQRLTEWYRARTTLLKKTSHLSRSRFLLRGGIDLTAAVLKEILAKYQAKGKKSGEKR</sequence>
<gene>
    <name evidence="1" type="ORF">CVV64_07355</name>
</gene>
<dbReference type="AlphaFoldDB" id="A0A2N1PQR7"/>
<dbReference type="Proteomes" id="UP000233256">
    <property type="component" value="Unassembled WGS sequence"/>
</dbReference>
<accession>A0A2N1PQR7</accession>
<proteinExistence type="predicted"/>
<dbReference type="EMBL" id="PGXC01000004">
    <property type="protein sequence ID" value="PKK90691.1"/>
    <property type="molecule type" value="Genomic_DNA"/>
</dbReference>
<organism evidence="1 2">
    <name type="scientific">Candidatus Wallbacteria bacterium HGW-Wallbacteria-1</name>
    <dbReference type="NCBI Taxonomy" id="2013854"/>
    <lineage>
        <taxon>Bacteria</taxon>
        <taxon>Candidatus Walliibacteriota</taxon>
    </lineage>
</organism>
<reference evidence="1 2" key="1">
    <citation type="journal article" date="2017" name="ISME J.">
        <title>Potential for microbial H2 and metal transformations associated with novel bacteria and archaea in deep terrestrial subsurface sediments.</title>
        <authorList>
            <person name="Hernsdorf A.W."/>
            <person name="Amano Y."/>
            <person name="Miyakawa K."/>
            <person name="Ise K."/>
            <person name="Suzuki Y."/>
            <person name="Anantharaman K."/>
            <person name="Probst A."/>
            <person name="Burstein D."/>
            <person name="Thomas B.C."/>
            <person name="Banfield J.F."/>
        </authorList>
    </citation>
    <scope>NUCLEOTIDE SEQUENCE [LARGE SCALE GENOMIC DNA]</scope>
    <source>
        <strain evidence="1">HGW-Wallbacteria-1</strain>
    </source>
</reference>
<evidence type="ECO:0000313" key="2">
    <source>
        <dbReference type="Proteomes" id="UP000233256"/>
    </source>
</evidence>
<name>A0A2N1PQR7_9BACT</name>
<protein>
    <submittedName>
        <fullName evidence="1">Uncharacterized protein</fullName>
    </submittedName>
</protein>
<evidence type="ECO:0000313" key="1">
    <source>
        <dbReference type="EMBL" id="PKK90691.1"/>
    </source>
</evidence>